<feature type="domain" description="Metaxin glutathione S-transferase" evidence="2">
    <location>
        <begin position="187"/>
        <end position="248"/>
    </location>
</feature>
<dbReference type="InterPro" id="IPR026928">
    <property type="entry name" value="FAX/IsoI-like"/>
</dbReference>
<evidence type="ECO:0000259" key="2">
    <source>
        <dbReference type="Pfam" id="PF17171"/>
    </source>
</evidence>
<dbReference type="EMBL" id="LNIX01000001">
    <property type="protein sequence ID" value="OXA62782.1"/>
    <property type="molecule type" value="Genomic_DNA"/>
</dbReference>
<dbReference type="SFLD" id="SFLDS00019">
    <property type="entry name" value="Glutathione_Transferase_(cytos"/>
    <property type="match status" value="2"/>
</dbReference>
<comment type="caution">
    <text evidence="4">The sequence shown here is derived from an EMBL/GenBank/DDBJ whole genome shotgun (WGS) entry which is preliminary data.</text>
</comment>
<dbReference type="SFLD" id="SFLDG01200">
    <property type="entry name" value="SUF1.1"/>
    <property type="match status" value="2"/>
</dbReference>
<dbReference type="InterPro" id="IPR040079">
    <property type="entry name" value="Glutathione_S-Trfase"/>
</dbReference>
<dbReference type="SFLD" id="SFLDG01180">
    <property type="entry name" value="SUF1"/>
    <property type="match status" value="2"/>
</dbReference>
<reference evidence="4 5" key="1">
    <citation type="submission" date="2015-12" db="EMBL/GenBank/DDBJ databases">
        <title>The genome of Folsomia candida.</title>
        <authorList>
            <person name="Faddeeva A."/>
            <person name="Derks M.F."/>
            <person name="Anvar Y."/>
            <person name="Smit S."/>
            <person name="Van Straalen N."/>
            <person name="Roelofs D."/>
        </authorList>
    </citation>
    <scope>NUCLEOTIDE SEQUENCE [LARGE SCALE GENOMIC DNA]</scope>
    <source>
        <strain evidence="4 5">VU population</strain>
        <tissue evidence="4">Whole body</tissue>
    </source>
</reference>
<comment type="similarity">
    <text evidence="1">Belongs to the FAX family.</text>
</comment>
<dbReference type="SUPFAM" id="SSF47616">
    <property type="entry name" value="GST C-terminal domain-like"/>
    <property type="match status" value="1"/>
</dbReference>
<proteinExistence type="inferred from homology"/>
<dbReference type="InterPro" id="IPR036249">
    <property type="entry name" value="Thioredoxin-like_sf"/>
</dbReference>
<dbReference type="SUPFAM" id="SSF52833">
    <property type="entry name" value="Thioredoxin-like"/>
    <property type="match status" value="1"/>
</dbReference>
<keyword evidence="5" id="KW-1185">Reference proteome</keyword>
<organism evidence="4 5">
    <name type="scientific">Folsomia candida</name>
    <name type="common">Springtail</name>
    <dbReference type="NCBI Taxonomy" id="158441"/>
    <lineage>
        <taxon>Eukaryota</taxon>
        <taxon>Metazoa</taxon>
        <taxon>Ecdysozoa</taxon>
        <taxon>Arthropoda</taxon>
        <taxon>Hexapoda</taxon>
        <taxon>Collembola</taxon>
        <taxon>Entomobryomorpha</taxon>
        <taxon>Isotomoidea</taxon>
        <taxon>Isotomidae</taxon>
        <taxon>Proisotominae</taxon>
        <taxon>Folsomia</taxon>
    </lineage>
</organism>
<evidence type="ECO:0000313" key="5">
    <source>
        <dbReference type="Proteomes" id="UP000198287"/>
    </source>
</evidence>
<evidence type="ECO:0000313" key="4">
    <source>
        <dbReference type="EMBL" id="OXA62782.1"/>
    </source>
</evidence>
<accession>A0A226EYV6</accession>
<dbReference type="CDD" id="cd03193">
    <property type="entry name" value="GST_C_Metaxin"/>
    <property type="match status" value="1"/>
</dbReference>
<dbReference type="InterPro" id="IPR050931">
    <property type="entry name" value="Mito_Protein_Transport_Metaxin"/>
</dbReference>
<dbReference type="PANTHER" id="PTHR12289">
    <property type="entry name" value="METAXIN RELATED"/>
    <property type="match status" value="1"/>
</dbReference>
<feature type="domain" description="Thioredoxin-like fold" evidence="3">
    <location>
        <begin position="75"/>
        <end position="127"/>
    </location>
</feature>
<dbReference type="Pfam" id="PF17172">
    <property type="entry name" value="GST_N_4"/>
    <property type="match status" value="1"/>
</dbReference>
<dbReference type="Proteomes" id="UP000198287">
    <property type="component" value="Unassembled WGS sequence"/>
</dbReference>
<sequence length="261" mass="29252">MTLLQSIPSWVKDCSFVLVTVAGGLWTLKKIRDAKNAHFAARKAHENLLQWSSTPKDVVILHTIGRGKTAPSPSPFVVKLETFLRMANIPYEMDFTSPWSSKAKTPWISLNGEHIADSQLIIEFLSKGLGLWRYVYSGGAGLSEFMAMSPSDLATFFRAANARVKTASWFQGVGRHDQDTVVEIMNANLEAVSRILGEKRFLLGEEPCAEDCSLFGFLVQVFWCAPGSPYKSFVEENLPNLKAYCGRMKTLFWDDWEKCLA</sequence>
<dbReference type="OrthoDB" id="8250323at2759"/>
<evidence type="ECO:0000256" key="1">
    <source>
        <dbReference type="ARBA" id="ARBA00006475"/>
    </source>
</evidence>
<gene>
    <name evidence="4" type="ORF">Fcan01_03499</name>
</gene>
<dbReference type="Gene3D" id="1.20.1050.10">
    <property type="match status" value="1"/>
</dbReference>
<dbReference type="InterPro" id="IPR036282">
    <property type="entry name" value="Glutathione-S-Trfase_C_sf"/>
</dbReference>
<protein>
    <submittedName>
        <fullName evidence="4">Failed axon connections</fullName>
    </submittedName>
</protein>
<dbReference type="PANTHER" id="PTHR12289:SF41">
    <property type="entry name" value="FAILED AXON CONNECTIONS-RELATED"/>
    <property type="match status" value="1"/>
</dbReference>
<dbReference type="OMA" id="HLYTIAY"/>
<dbReference type="InterPro" id="IPR012336">
    <property type="entry name" value="Thioredoxin-like_fold"/>
</dbReference>
<name>A0A226EYV6_FOLCA</name>
<dbReference type="InterPro" id="IPR033468">
    <property type="entry name" value="Metaxin_GST"/>
</dbReference>
<dbReference type="GO" id="GO:0005737">
    <property type="term" value="C:cytoplasm"/>
    <property type="evidence" value="ECO:0007669"/>
    <property type="project" value="TreeGrafter"/>
</dbReference>
<dbReference type="AlphaFoldDB" id="A0A226EYV6"/>
<evidence type="ECO:0000259" key="3">
    <source>
        <dbReference type="Pfam" id="PF17172"/>
    </source>
</evidence>
<dbReference type="Pfam" id="PF17171">
    <property type="entry name" value="GST_C_6"/>
    <property type="match status" value="1"/>
</dbReference>